<feature type="transmembrane region" description="Helical" evidence="1">
    <location>
        <begin position="12"/>
        <end position="29"/>
    </location>
</feature>
<organism evidence="2">
    <name type="scientific">Brassica napus</name>
    <name type="common">Rape</name>
    <dbReference type="NCBI Taxonomy" id="3708"/>
    <lineage>
        <taxon>Eukaryota</taxon>
        <taxon>Viridiplantae</taxon>
        <taxon>Streptophyta</taxon>
        <taxon>Embryophyta</taxon>
        <taxon>Tracheophyta</taxon>
        <taxon>Spermatophyta</taxon>
        <taxon>Magnoliopsida</taxon>
        <taxon>eudicotyledons</taxon>
        <taxon>Gunneridae</taxon>
        <taxon>Pentapetalae</taxon>
        <taxon>rosids</taxon>
        <taxon>malvids</taxon>
        <taxon>Brassicales</taxon>
        <taxon>Brassicaceae</taxon>
        <taxon>Brassiceae</taxon>
        <taxon>Brassica</taxon>
    </lineage>
</organism>
<keyword evidence="1" id="KW-1133">Transmembrane helix</keyword>
<dbReference type="EMBL" id="HG994368">
    <property type="protein sequence ID" value="CAF1856962.1"/>
    <property type="molecule type" value="Genomic_DNA"/>
</dbReference>
<keyword evidence="1" id="KW-0472">Membrane</keyword>
<reference evidence="2" key="1">
    <citation type="submission" date="2021-01" db="EMBL/GenBank/DDBJ databases">
        <authorList>
            <consortium name="Genoscope - CEA"/>
            <person name="William W."/>
        </authorList>
    </citation>
    <scope>NUCLEOTIDE SEQUENCE</scope>
</reference>
<dbReference type="Proteomes" id="UP001295469">
    <property type="component" value="Chromosome C04"/>
</dbReference>
<accession>A0A816JLA7</accession>
<dbReference type="AlphaFoldDB" id="A0A816JLA7"/>
<keyword evidence="1" id="KW-0812">Transmembrane</keyword>
<evidence type="ECO:0000313" key="2">
    <source>
        <dbReference type="EMBL" id="CAF1856962.1"/>
    </source>
</evidence>
<proteinExistence type="predicted"/>
<evidence type="ECO:0000256" key="1">
    <source>
        <dbReference type="SAM" id="Phobius"/>
    </source>
</evidence>
<gene>
    <name evidence="2" type="ORF">DARMORV10_C04P42480.1</name>
</gene>
<protein>
    <submittedName>
        <fullName evidence="2">(rape) hypothetical protein</fullName>
    </submittedName>
</protein>
<name>A0A816JLA7_BRANA</name>
<sequence>MKGQKVFYNGRKWRITFMSVFYALCFHMMDVLSSSFT</sequence>